<evidence type="ECO:0000313" key="2">
    <source>
        <dbReference type="Proteomes" id="UP000253919"/>
    </source>
</evidence>
<reference evidence="1 2" key="1">
    <citation type="submission" date="2018-04" db="EMBL/GenBank/DDBJ databases">
        <title>Adhaeribacter sp. HMF7616 genome sequencing and assembly.</title>
        <authorList>
            <person name="Kang H."/>
            <person name="Kang J."/>
            <person name="Cha I."/>
            <person name="Kim H."/>
            <person name="Joh K."/>
        </authorList>
    </citation>
    <scope>NUCLEOTIDE SEQUENCE [LARGE SCALE GENOMIC DNA]</scope>
    <source>
        <strain evidence="1 2">HMF7616</strain>
    </source>
</reference>
<keyword evidence="2" id="KW-1185">Reference proteome</keyword>
<dbReference type="Proteomes" id="UP000253919">
    <property type="component" value="Unassembled WGS sequence"/>
</dbReference>
<proteinExistence type="predicted"/>
<evidence type="ECO:0000313" key="1">
    <source>
        <dbReference type="EMBL" id="RDC66246.1"/>
    </source>
</evidence>
<dbReference type="RefSeq" id="WP_262511738.1">
    <property type="nucleotide sequence ID" value="NZ_QASA01000001.1"/>
</dbReference>
<dbReference type="EMBL" id="QASA01000001">
    <property type="protein sequence ID" value="RDC66246.1"/>
    <property type="molecule type" value="Genomic_DNA"/>
</dbReference>
<gene>
    <name evidence="1" type="ORF">AHMF7616_04877</name>
</gene>
<organism evidence="1 2">
    <name type="scientific">Adhaeribacter pallidiroseus</name>
    <dbReference type="NCBI Taxonomy" id="2072847"/>
    <lineage>
        <taxon>Bacteria</taxon>
        <taxon>Pseudomonadati</taxon>
        <taxon>Bacteroidota</taxon>
        <taxon>Cytophagia</taxon>
        <taxon>Cytophagales</taxon>
        <taxon>Hymenobacteraceae</taxon>
        <taxon>Adhaeribacter</taxon>
    </lineage>
</organism>
<comment type="caution">
    <text evidence="1">The sequence shown here is derived from an EMBL/GenBank/DDBJ whole genome shotgun (WGS) entry which is preliminary data.</text>
</comment>
<name>A0A369QSE5_9BACT</name>
<accession>A0A369QSE5</accession>
<protein>
    <submittedName>
        <fullName evidence="1">Uncharacterized protein</fullName>
    </submittedName>
</protein>
<dbReference type="AlphaFoldDB" id="A0A369QSE5"/>
<sequence length="42" mass="4633">MKAIEFRASLVTRKYGKVLMGTDALDRTIVNPVFKDTASSVC</sequence>